<keyword evidence="2" id="KW-1185">Reference proteome</keyword>
<organism evidence="1 2">
    <name type="scientific">Trifolium medium</name>
    <dbReference type="NCBI Taxonomy" id="97028"/>
    <lineage>
        <taxon>Eukaryota</taxon>
        <taxon>Viridiplantae</taxon>
        <taxon>Streptophyta</taxon>
        <taxon>Embryophyta</taxon>
        <taxon>Tracheophyta</taxon>
        <taxon>Spermatophyta</taxon>
        <taxon>Magnoliopsida</taxon>
        <taxon>eudicotyledons</taxon>
        <taxon>Gunneridae</taxon>
        <taxon>Pentapetalae</taxon>
        <taxon>rosids</taxon>
        <taxon>fabids</taxon>
        <taxon>Fabales</taxon>
        <taxon>Fabaceae</taxon>
        <taxon>Papilionoideae</taxon>
        <taxon>50 kb inversion clade</taxon>
        <taxon>NPAAA clade</taxon>
        <taxon>Hologalegina</taxon>
        <taxon>IRL clade</taxon>
        <taxon>Trifolieae</taxon>
        <taxon>Trifolium</taxon>
    </lineage>
</organism>
<dbReference type="Proteomes" id="UP000265520">
    <property type="component" value="Unassembled WGS sequence"/>
</dbReference>
<sequence>MSFEDRVAAVGIATEFQDNCGQVFKVVDEDTDNAKTQSSLT</sequence>
<accession>A0A392S2X7</accession>
<dbReference type="EMBL" id="LXQA010301895">
    <property type="protein sequence ID" value="MCI42226.1"/>
    <property type="molecule type" value="Genomic_DNA"/>
</dbReference>
<proteinExistence type="predicted"/>
<evidence type="ECO:0000313" key="2">
    <source>
        <dbReference type="Proteomes" id="UP000265520"/>
    </source>
</evidence>
<reference evidence="1 2" key="1">
    <citation type="journal article" date="2018" name="Front. Plant Sci.">
        <title>Red Clover (Trifolium pratense) and Zigzag Clover (T. medium) - A Picture of Genomic Similarities and Differences.</title>
        <authorList>
            <person name="Dluhosova J."/>
            <person name="Istvanek J."/>
            <person name="Nedelnik J."/>
            <person name="Repkova J."/>
        </authorList>
    </citation>
    <scope>NUCLEOTIDE SEQUENCE [LARGE SCALE GENOMIC DNA]</scope>
    <source>
        <strain evidence="2">cv. 10/8</strain>
        <tissue evidence="1">Leaf</tissue>
    </source>
</reference>
<comment type="caution">
    <text evidence="1">The sequence shown here is derived from an EMBL/GenBank/DDBJ whole genome shotgun (WGS) entry which is preliminary data.</text>
</comment>
<name>A0A392S2X7_9FABA</name>
<protein>
    <submittedName>
        <fullName evidence="1">Magnesium-chelatase subunit ChlD chloroplastic-like</fullName>
    </submittedName>
</protein>
<dbReference type="AlphaFoldDB" id="A0A392S2X7"/>
<evidence type="ECO:0000313" key="1">
    <source>
        <dbReference type="EMBL" id="MCI42226.1"/>
    </source>
</evidence>